<organism evidence="1 2">
    <name type="scientific">Chitinophaga filiformis</name>
    <name type="common">Myxococcus filiformis</name>
    <name type="synonym">Flexibacter filiformis</name>
    <dbReference type="NCBI Taxonomy" id="104663"/>
    <lineage>
        <taxon>Bacteria</taxon>
        <taxon>Pseudomonadati</taxon>
        <taxon>Bacteroidota</taxon>
        <taxon>Chitinophagia</taxon>
        <taxon>Chitinophagales</taxon>
        <taxon>Chitinophagaceae</taxon>
        <taxon>Chitinophaga</taxon>
    </lineage>
</organism>
<dbReference type="EMBL" id="FNBN01000007">
    <property type="protein sequence ID" value="SDG86304.1"/>
    <property type="molecule type" value="Genomic_DNA"/>
</dbReference>
<accession>A0A1G7XQ37</accession>
<reference evidence="1 2" key="1">
    <citation type="submission" date="2016-10" db="EMBL/GenBank/DDBJ databases">
        <authorList>
            <person name="de Groot N.N."/>
        </authorList>
    </citation>
    <scope>NUCLEOTIDE SEQUENCE [LARGE SCALE GENOMIC DNA]</scope>
    <source>
        <strain evidence="1 2">DSM 527</strain>
    </source>
</reference>
<evidence type="ECO:0008006" key="3">
    <source>
        <dbReference type="Google" id="ProtNLM"/>
    </source>
</evidence>
<dbReference type="Proteomes" id="UP000199045">
    <property type="component" value="Unassembled WGS sequence"/>
</dbReference>
<gene>
    <name evidence="1" type="ORF">SAMN04488121_10732</name>
</gene>
<evidence type="ECO:0000313" key="2">
    <source>
        <dbReference type="Proteomes" id="UP000199045"/>
    </source>
</evidence>
<dbReference type="AlphaFoldDB" id="A0A1G7XQ37"/>
<protein>
    <recommendedName>
        <fullName evidence="3">Outer membrane protein beta-barrel domain-containing protein</fullName>
    </recommendedName>
</protein>
<sequence length="200" mass="21798">MKRIFLLAAIGLASVKASVAQRFIHGVGVGIFVEDAKMTDAKGSFSFTYSPRLSFAETENTSVSISIPLNVGFSGSYNSAYSNGYYYEENTLGYMINVPLMFNFNIGAGSGLGCEDRMGFFIGAGYAYHVGSVFETLYDVNGFGYIDSHTRSSTGPAANIGLRIGVGYKKKRNIEIRTSYMRGVTSYKPHVFGANCLFNF</sequence>
<evidence type="ECO:0000313" key="1">
    <source>
        <dbReference type="EMBL" id="SDG86304.1"/>
    </source>
</evidence>
<dbReference type="RefSeq" id="WP_089835519.1">
    <property type="nucleotide sequence ID" value="NZ_FNBN01000007.1"/>
</dbReference>
<name>A0A1G7XQ37_CHIFI</name>
<dbReference type="OrthoDB" id="671476at2"/>
<proteinExistence type="predicted"/>